<dbReference type="InterPro" id="IPR013783">
    <property type="entry name" value="Ig-like_fold"/>
</dbReference>
<protein>
    <submittedName>
        <fullName evidence="8">S8 family peptidase</fullName>
    </submittedName>
</protein>
<accession>A0A9X1HM08</accession>
<reference evidence="8" key="1">
    <citation type="submission" date="2021-09" db="EMBL/GenBank/DDBJ databases">
        <title>Fulvivirga sp. isolated from coastal sediment.</title>
        <authorList>
            <person name="Yu H."/>
        </authorList>
    </citation>
    <scope>NUCLEOTIDE SEQUENCE</scope>
    <source>
        <strain evidence="8">1062</strain>
    </source>
</reference>
<dbReference type="GO" id="GO:0004252">
    <property type="term" value="F:serine-type endopeptidase activity"/>
    <property type="evidence" value="ECO:0007669"/>
    <property type="project" value="InterPro"/>
</dbReference>
<dbReference type="Pfam" id="PF01833">
    <property type="entry name" value="TIG"/>
    <property type="match status" value="1"/>
</dbReference>
<evidence type="ECO:0000259" key="6">
    <source>
        <dbReference type="Pfam" id="PF01833"/>
    </source>
</evidence>
<dbReference type="InterPro" id="IPR036852">
    <property type="entry name" value="Peptidase_S8/S53_dom_sf"/>
</dbReference>
<feature type="domain" description="IPT/TIG" evidence="6">
    <location>
        <begin position="778"/>
        <end position="839"/>
    </location>
</feature>
<evidence type="ECO:0000313" key="8">
    <source>
        <dbReference type="EMBL" id="MCA6073465.1"/>
    </source>
</evidence>
<comment type="caution">
    <text evidence="8">The sequence shown here is derived from an EMBL/GenBank/DDBJ whole genome shotgun (WGS) entry which is preliminary data.</text>
</comment>
<name>A0A9X1HM08_9BACT</name>
<dbReference type="EMBL" id="JAIXNE010000001">
    <property type="protein sequence ID" value="MCA6073465.1"/>
    <property type="molecule type" value="Genomic_DNA"/>
</dbReference>
<evidence type="ECO:0000256" key="1">
    <source>
        <dbReference type="ARBA" id="ARBA00022670"/>
    </source>
</evidence>
<dbReference type="Pfam" id="PF18962">
    <property type="entry name" value="Por_Secre_tail"/>
    <property type="match status" value="1"/>
</dbReference>
<keyword evidence="9" id="KW-1185">Reference proteome</keyword>
<dbReference type="Gene3D" id="2.60.40.10">
    <property type="entry name" value="Immunoglobulins"/>
    <property type="match status" value="1"/>
</dbReference>
<dbReference type="SUPFAM" id="SSF52743">
    <property type="entry name" value="Subtilisin-like"/>
    <property type="match status" value="1"/>
</dbReference>
<feature type="domain" description="Secretion system C-terminal sorting" evidence="7">
    <location>
        <begin position="1389"/>
        <end position="1454"/>
    </location>
</feature>
<dbReference type="GO" id="GO:0006508">
    <property type="term" value="P:proteolysis"/>
    <property type="evidence" value="ECO:0007669"/>
    <property type="project" value="UniProtKB-KW"/>
</dbReference>
<feature type="domain" description="Peptidase S8/S53" evidence="5">
    <location>
        <begin position="604"/>
        <end position="722"/>
    </location>
</feature>
<proteinExistence type="predicted"/>
<dbReference type="InterPro" id="IPR026444">
    <property type="entry name" value="Secre_tail"/>
</dbReference>
<evidence type="ECO:0000259" key="5">
    <source>
        <dbReference type="Pfam" id="PF00082"/>
    </source>
</evidence>
<evidence type="ECO:0000256" key="2">
    <source>
        <dbReference type="ARBA" id="ARBA00022801"/>
    </source>
</evidence>
<dbReference type="RefSeq" id="WP_225696582.1">
    <property type="nucleotide sequence ID" value="NZ_JAIXNE010000001.1"/>
</dbReference>
<keyword evidence="2" id="KW-0378">Hydrolase</keyword>
<feature type="chain" id="PRO_5040848004" evidence="4">
    <location>
        <begin position="39"/>
        <end position="1463"/>
    </location>
</feature>
<feature type="signal peptide" evidence="4">
    <location>
        <begin position="1"/>
        <end position="38"/>
    </location>
</feature>
<gene>
    <name evidence="8" type="ORF">LDX50_01220</name>
</gene>
<keyword evidence="3" id="KW-0720">Serine protease</keyword>
<dbReference type="Gene3D" id="3.40.50.200">
    <property type="entry name" value="Peptidase S8/S53 domain"/>
    <property type="match status" value="1"/>
</dbReference>
<dbReference type="InterPro" id="IPR002909">
    <property type="entry name" value="IPT_dom"/>
</dbReference>
<dbReference type="InterPro" id="IPR023828">
    <property type="entry name" value="Peptidase_S8_Ser-AS"/>
</dbReference>
<sequence>MKKINTRRRYRQNGFCTAWIKTSLCLIIPLFFSQSLFAQKGGGNGTKDIIVRACQEYIGNGMYSASFSYENPNNKDLIVLEDDSYVLTNNGKKKSRAINTFKPGNVDKAFYRQFSKGESVQWNVVNPNGKIHTVIASANSSHCENTDPNDGIIFPVYVQGTGKIDQVIDLALNALAEGNAGDVPSDLVYQINAQNKVFVEIIYKENHLEDVINLLENEFGLAFNADLTQTDFVIDPQVIIDNELPTIDVFFPIPRLLDLNQYFDIINFVRTMYPSFVGQGVVTSQGDSVQTSDIVRESFNTVIDDQVVPIDGRGVKIGVISNSVNTQPFTGQSKLTVDVLNGDLPGVGNPNNYEQPVEVLLDYPFGVQSDEGRAMMQIIHDVAPGAELSFHTGTISPRSFELGVQALAAADCDLIVDDVTFVTEKFFGISRIGQVIQDFVQIDGKGYFSSAGNFADNAYQSVFNPSTTPLTTNFLPAGGPAVAHVFGTNPDGSEDYLQNFTVTAGRTYMIVLQWSEPLASELVAEGAQTDLDIYVVDNLGRLLVSNNLFSSEQDPTEVMVFEAIGNGSANLMITSADGTVPPGLSFRYVAFQSAGLEFTEYAGGPTITGHAGVGEVITVGANFYETAENPVPQPFSSFGGMLPDMSSVAVDLSAPDGVDVNLEAFGSDSDGNGFNNFFGTSAAAPHAAGAFALMLSALPTWYPDGLPVAAALTEGTTTNAQLDGVLQLFQQTATPAGNVLQSGAGLTNTLAAFRSIAAQKAQITTLIVEDGKTPSAEPFVVTILGKYFPASPTVMFNGEELEILSVTENEIQARVNPFVGNPALTVNTDGITPTGNDKSTSNPLYFFEDGRYAITIKADDIEAGYGQSVTFTASVTGLPEGVTLESLSLPGITFTSSATFPYPDVNTYLVTPGLAEMLPADHPSIAQINFAGGLLRVNRLDVQVGLEDATFVYGEPVVLTPTFSYSNEGIADAEDFEQTLSNSYGSTFYPENSLILVNKFRPIVNDLDILELLSNGSWMSSEYILENRFKPIVNGMNIIDLEIENFLDYNNSSNDGTTNKFKAIVNKFKAIVNGTDLLSNNVELSVENKFRPIVNDTGLGDETDQNDYANIFAIIDEEDAPTDAEDRRISTLYSLNLITGLDVTTTETGLHKTYPGAFLSAVGANLNLSYTSGNITITPAALSVEIQDYFVELGEVFDPASIVSHFSGFVFDQDESIVFPEGIEYILTDANGNAYTEGDYGVFNIRIVEPGNYTVNYVTEAKVYINSYNDINRKIRAYLDCVEEVSDPDGYTLVANFRYENPNDVPVYILEGPDNYLDGTAPFVGDLPEVFLPGSGTFQIRFDGSDGKILKWNLTSLESTNKSSTTSSASANSNRCDSYSVESIGSYSVYPNPVVSSLTIQKNVEDDTQVQVFDNFGLLIFNGYLNGNQGESLQVNMSAVPLGIYVVRCITKDGVQMYTVKKE</sequence>
<keyword evidence="1" id="KW-0645">Protease</keyword>
<dbReference type="Pfam" id="PF00082">
    <property type="entry name" value="Peptidase_S8"/>
    <property type="match status" value="1"/>
</dbReference>
<evidence type="ECO:0000313" key="9">
    <source>
        <dbReference type="Proteomes" id="UP001139409"/>
    </source>
</evidence>
<evidence type="ECO:0000256" key="4">
    <source>
        <dbReference type="SAM" id="SignalP"/>
    </source>
</evidence>
<dbReference type="NCBIfam" id="TIGR04183">
    <property type="entry name" value="Por_Secre_tail"/>
    <property type="match status" value="1"/>
</dbReference>
<evidence type="ECO:0000256" key="3">
    <source>
        <dbReference type="ARBA" id="ARBA00022825"/>
    </source>
</evidence>
<evidence type="ECO:0000259" key="7">
    <source>
        <dbReference type="Pfam" id="PF18962"/>
    </source>
</evidence>
<dbReference type="Proteomes" id="UP001139409">
    <property type="component" value="Unassembled WGS sequence"/>
</dbReference>
<dbReference type="PROSITE" id="PS00138">
    <property type="entry name" value="SUBTILASE_SER"/>
    <property type="match status" value="1"/>
</dbReference>
<keyword evidence="4" id="KW-0732">Signal</keyword>
<organism evidence="8 9">
    <name type="scientific">Fulvivirga sedimenti</name>
    <dbReference type="NCBI Taxonomy" id="2879465"/>
    <lineage>
        <taxon>Bacteria</taxon>
        <taxon>Pseudomonadati</taxon>
        <taxon>Bacteroidota</taxon>
        <taxon>Cytophagia</taxon>
        <taxon>Cytophagales</taxon>
        <taxon>Fulvivirgaceae</taxon>
        <taxon>Fulvivirga</taxon>
    </lineage>
</organism>
<dbReference type="InterPro" id="IPR000209">
    <property type="entry name" value="Peptidase_S8/S53_dom"/>
</dbReference>